<evidence type="ECO:0000313" key="11">
    <source>
        <dbReference type="EMBL" id="KAH0574674.1"/>
    </source>
</evidence>
<gene>
    <name evidence="10" type="ORF">SS50377_18519</name>
    <name evidence="11" type="ORF">SS50377_22289</name>
</gene>
<dbReference type="Proteomes" id="UP000018208">
    <property type="component" value="Unassembled WGS sequence"/>
</dbReference>
<keyword evidence="12" id="KW-1185">Reference proteome</keyword>
<dbReference type="InterPro" id="IPR015943">
    <property type="entry name" value="WD40/YVTN_repeat-like_dom_sf"/>
</dbReference>
<feature type="coiled-coil region" evidence="8">
    <location>
        <begin position="2179"/>
        <end position="2251"/>
    </location>
</feature>
<reference evidence="11" key="2">
    <citation type="submission" date="2020-12" db="EMBL/GenBank/DDBJ databases">
        <title>New Spironucleus salmonicida genome in near-complete chromosomes.</title>
        <authorList>
            <person name="Xu F."/>
            <person name="Kurt Z."/>
            <person name="Jimenez-Gonzalez A."/>
            <person name="Astvaldsson A."/>
            <person name="Andersson J.O."/>
            <person name="Svard S.G."/>
        </authorList>
    </citation>
    <scope>NUCLEOTIDE SEQUENCE</scope>
    <source>
        <strain evidence="11">ATCC 50377</strain>
    </source>
</reference>
<feature type="region of interest" description="Disordered" evidence="9">
    <location>
        <begin position="769"/>
        <end position="803"/>
    </location>
</feature>
<dbReference type="VEuPathDB" id="GiardiaDB:SS50377_22289"/>
<feature type="compositionally biased region" description="Acidic residues" evidence="9">
    <location>
        <begin position="1947"/>
        <end position="1958"/>
    </location>
</feature>
<proteinExistence type="predicted"/>
<accession>V6LCP2</accession>
<evidence type="ECO:0000256" key="8">
    <source>
        <dbReference type="SAM" id="Coils"/>
    </source>
</evidence>
<comment type="subcellular location">
    <subcellularLocation>
        <location evidence="1">Cytoplasm</location>
        <location evidence="1">Cytoskeleton</location>
        <location evidence="1">Cilium axoneme</location>
    </subcellularLocation>
</comment>
<evidence type="ECO:0000256" key="7">
    <source>
        <dbReference type="ARBA" id="ARBA00023273"/>
    </source>
</evidence>
<dbReference type="GO" id="GO:0005930">
    <property type="term" value="C:axoneme"/>
    <property type="evidence" value="ECO:0007669"/>
    <property type="project" value="UniProtKB-SubCell"/>
</dbReference>
<feature type="coiled-coil region" evidence="8">
    <location>
        <begin position="1988"/>
        <end position="2022"/>
    </location>
</feature>
<dbReference type="InterPro" id="IPR036322">
    <property type="entry name" value="WD40_repeat_dom_sf"/>
</dbReference>
<evidence type="ECO:0000256" key="2">
    <source>
        <dbReference type="ARBA" id="ARBA00022490"/>
    </source>
</evidence>
<dbReference type="PANTHER" id="PTHR14885:SF3">
    <property type="entry name" value="CILIA- AND FLAGELLA-ASSOCIATED PROTEIN 44"/>
    <property type="match status" value="1"/>
</dbReference>
<protein>
    <submittedName>
        <fullName evidence="10">WD40 domain-containing protein</fullName>
    </submittedName>
    <submittedName>
        <fullName evidence="11">WD40 repeat protein</fullName>
    </submittedName>
</protein>
<keyword evidence="2" id="KW-0963">Cytoplasm</keyword>
<feature type="compositionally biased region" description="Acidic residues" evidence="9">
    <location>
        <begin position="1929"/>
        <end position="1940"/>
    </location>
</feature>
<evidence type="ECO:0000313" key="10">
    <source>
        <dbReference type="EMBL" id="EST42217.1"/>
    </source>
</evidence>
<keyword evidence="6" id="KW-0206">Cytoskeleton</keyword>
<evidence type="ECO:0000256" key="4">
    <source>
        <dbReference type="ARBA" id="ARBA00022737"/>
    </source>
</evidence>
<keyword evidence="5 8" id="KW-0175">Coiled coil</keyword>
<dbReference type="InterPro" id="IPR001680">
    <property type="entry name" value="WD40_rpt"/>
</dbReference>
<feature type="coiled-coil region" evidence="8">
    <location>
        <begin position="1190"/>
        <end position="1217"/>
    </location>
</feature>
<dbReference type="OrthoDB" id="1935234at2759"/>
<evidence type="ECO:0000256" key="5">
    <source>
        <dbReference type="ARBA" id="ARBA00023054"/>
    </source>
</evidence>
<evidence type="ECO:0000256" key="1">
    <source>
        <dbReference type="ARBA" id="ARBA00004430"/>
    </source>
</evidence>
<evidence type="ECO:0000256" key="6">
    <source>
        <dbReference type="ARBA" id="ARBA00023212"/>
    </source>
</evidence>
<keyword evidence="4" id="KW-0677">Repeat</keyword>
<evidence type="ECO:0000256" key="9">
    <source>
        <dbReference type="SAM" id="MobiDB-lite"/>
    </source>
</evidence>
<dbReference type="SMART" id="SM00320">
    <property type="entry name" value="WD40"/>
    <property type="match status" value="4"/>
</dbReference>
<feature type="compositionally biased region" description="Acidic residues" evidence="9">
    <location>
        <begin position="777"/>
        <end position="789"/>
    </location>
</feature>
<keyword evidence="3" id="KW-0853">WD repeat</keyword>
<reference evidence="10 11" key="1">
    <citation type="journal article" date="2014" name="PLoS Genet.">
        <title>The Genome of Spironucleus salmonicida Highlights a Fish Pathogen Adapted to Fluctuating Environments.</title>
        <authorList>
            <person name="Xu F."/>
            <person name="Jerlstrom-Hultqvist J."/>
            <person name="Einarsson E."/>
            <person name="Astvaldsson A."/>
            <person name="Svard S.G."/>
            <person name="Andersson J.O."/>
        </authorList>
    </citation>
    <scope>NUCLEOTIDE SEQUENCE</scope>
    <source>
        <strain evidence="11">ATCC 50377</strain>
    </source>
</reference>
<keyword evidence="7" id="KW-0966">Cell projection</keyword>
<evidence type="ECO:0000313" key="12">
    <source>
        <dbReference type="Proteomes" id="UP000018208"/>
    </source>
</evidence>
<feature type="region of interest" description="Disordered" evidence="9">
    <location>
        <begin position="1916"/>
        <end position="1961"/>
    </location>
</feature>
<evidence type="ECO:0000256" key="3">
    <source>
        <dbReference type="ARBA" id="ARBA00022574"/>
    </source>
</evidence>
<feature type="compositionally biased region" description="Basic and acidic residues" evidence="9">
    <location>
        <begin position="1918"/>
        <end position="1928"/>
    </location>
</feature>
<dbReference type="SUPFAM" id="SSF50978">
    <property type="entry name" value="WD40 repeat-like"/>
    <property type="match status" value="1"/>
</dbReference>
<name>V6LCP2_9EUKA</name>
<sequence>MLSKSIVEEAAVKSAYVKYSDLQRETFNESYHFGVDTVRFQNLVYVNENTILFASGNALRSFSMLSQTLTTVPTDLPGGIICTAQTFDNQFVAVGYSGKTGYVRIFEIIAEQQENSFPVVLDKNVFFKLVTEIQDVALVGVDCLSFNHTNNLLAVVTSAPDYNLMIYEWRSAKLQLKAKAFTNSVFRIQFCKYTPEQLITGGKNHIKFWQMAATFTGFKLKGDLAKFGILDASDTVAFGELPCGNFISGQGTGELALWDFTSVRLVYRRSQTKQCHDGRIEFLQIDATDIWTTGNQQLVQTLELCGIPQQSDGWWEQVPEENTKGQDLKKPFPVIVTGGSDGYIRIWSGHEIMQSQFIEKEDASLYYDIQPVEEIFIGKGVIVRNIIFSTDKTTAIIQDAGLGGFIKMNIADRTFQRLYYGHAGPVKGIAFANSSTSLNPSNESCNQFKARSNLVATIGASGAVFLHDVISRKLVATKITAQLDATSCHFIHNTLCLVVGYEDGSVRLFSLFTEELDDQAELLSLITVYRCFKTAVTDITCSARGVITLINEQGQIFLIDTNLCLVRKEEKISAADQNQVKLNSMAQGLINVVVDGNQDEETKAATELARRNAKGKLGISSQDVHPICLIDCCKLIFGEETSKLLKFPIWIDETHISFVVSGDRKSDNRMVIVQVPAIEEIIQYRSSHPEQVLQSTLFGESEHSLISFDITDFIPKQNIKFVNVHVPPSQLPGTNEGTVAKIEQQVVSNKIQAMLPSKSALEDAMEALKQMGGGDDQKEEEEEEEELDDLGQPIEKDKKKKKKKLGILDPLDEDLKQSIQYDFQQVSVTRSDGFVSTTATEGQQLQILLEVFVDQDIQNRAKNAMDMVRARAEAAALGTTISTAGQDDPSLAMACLAVADLRAQYRSSILYTFSLQELIEYANSTIQSLTIQPKISTPIAMPENLIDVPLFTESIIEDDNYKIQNPISVKILIKKPLQTYAIALKNITEFCTSQTQKSSMQQYYESNYVPYGCLYSIIEGGDLVVQTFDKLEDFDQLNNESAKVQFLDRRYLFSIGQVQTGLNCLQIGFGGHCIGVGDNSGNMYCIFTNIFNKYIEQEIIESLEKHINGISYCYKQDTLWSTGNAVIQLNRAVQYKDEVISLLPVGSQIDKNAINQVLCEIEDFVQVKTIEETRLQALDAADNMRGADSKAGVQAKIDQLKLRYQAMLKENEQQSQSRRLQVHEISPDLQLTNGWIKREEARAFELLQNELGAVMNSTIEKIFNLQQAFPLIELPLSVSSFSSATTSVQSFRLVPLPNDFENQLCKGLGVGSLQELEELQNSTFANTLNQTMDTTMSKLNDTLGDSMMLSNNEDQLASQTVKHNQIQIKAPKSLRPVDKIVKQLLNEQKGIKTVNDDGASDFDTKKARIQQRAQQREERMSRYREILDRKPDPRSIHPDDSAVILQAQKTFGTFPLKMQDDYISIIQKLQEEQEKIAMLNPQDAIQINPGENREGKWLEFLFTLKGLQDAKKEFNSRVRVLFAHKQAVVKAVSMFKQEALRISALIKELVGPAIADELDAIQSEEINPDYIISFINLYPEEEKFVIKEKMMTSWNKFLADKQILEHVQQLNNDEDKIHIFFQQLQLELGDIFNSDEFNQFSLEFINTTLSARIITGDEANRLRQLLDCPKLTRKEIIAQAIEETSTIFSQEMIELPKEENSEVANNTSQDNSRLNSKNEARYEITQSPITHILQQILNSEIGTVQQLQSYDCFKLLNLYAKSPSSKQTKIHNQNLVKVLLSVRKLIYFKIASLAKTFDECLLEICSQQLFLQTDFCRIRIRLINLFQECEIHHLYVTKDAKSLNNLDKCRTDHLELSKQMEVLQKDILAKIIEAKGVSVQLATLQGQFDQNISKEFTFRTKLLKLYSKKFKPPKVKKQSIEQESKQDTGLDEFYDDEDESSQLSNLSEDDGGDDEIIDETVPPEGVSQEMFQFVLTLRDQKRLCDLQLLQIQQQADQLKQQHQQLQKREKSVLQSIDSANRELTSFRSNKQKELNAIQSSSLITISQYCSLLENNQINQNLDQSLIFDQSQLDKIYKRIEKRGLEIAALQKIGLQLKQQYAVSLAQEREEEKQLEVLNQKLVAVQNLKFGRTVDIAKLDGIAINDQAMEMQKVIDVEDKGHQKMLFRKDRQFDQQKEDFKLVVQENTKLVQELSRLEQEALDLDRVIIQGQKQPPKAWCSDNKQELVRQEYNNLKQAIVDRERELRGLVDEISLLKNHGSQ</sequence>
<dbReference type="Gene3D" id="2.130.10.10">
    <property type="entry name" value="YVTN repeat-like/Quinoprotein amine dehydrogenase"/>
    <property type="match status" value="2"/>
</dbReference>
<dbReference type="EMBL" id="KI546166">
    <property type="protein sequence ID" value="EST42217.1"/>
    <property type="molecule type" value="Genomic_DNA"/>
</dbReference>
<organism evidence="10">
    <name type="scientific">Spironucleus salmonicida</name>
    <dbReference type="NCBI Taxonomy" id="348837"/>
    <lineage>
        <taxon>Eukaryota</taxon>
        <taxon>Metamonada</taxon>
        <taxon>Diplomonadida</taxon>
        <taxon>Hexamitidae</taxon>
        <taxon>Hexamitinae</taxon>
        <taxon>Spironucleus</taxon>
    </lineage>
</organism>
<dbReference type="EMBL" id="AUWU02000003">
    <property type="protein sequence ID" value="KAH0574674.1"/>
    <property type="molecule type" value="Genomic_DNA"/>
</dbReference>
<dbReference type="PANTHER" id="PTHR14885">
    <property type="entry name" value="CILIA- AND FLAGELLA-ASSOCIATED PROTEIN 43-RELATED"/>
    <property type="match status" value="1"/>
</dbReference>